<feature type="region of interest" description="Disordered" evidence="1">
    <location>
        <begin position="35"/>
        <end position="79"/>
    </location>
</feature>
<feature type="signal peptide" evidence="2">
    <location>
        <begin position="1"/>
        <end position="19"/>
    </location>
</feature>
<feature type="compositionally biased region" description="Basic and acidic residues" evidence="1">
    <location>
        <begin position="35"/>
        <end position="46"/>
    </location>
</feature>
<feature type="compositionally biased region" description="Basic and acidic residues" evidence="1">
    <location>
        <begin position="62"/>
        <end position="78"/>
    </location>
</feature>
<dbReference type="OrthoDB" id="5983162at2759"/>
<keyword evidence="2" id="KW-0732">Signal</keyword>
<sequence length="281" mass="31661">MPAFKVIVFFLVLLAMCNARRSEFTDEDSAVSELHQRGDALDETRKQQNSVEEETLNTEADDIQHLPESHSNKRKDDFPGMLERSTEYQNQAQKIGNDLPFGPEQEDESEDHYQDESPSVFSARNKAERREIIYGPGLWDRGLDNRPPGLWGRGLSNKPPGLWGRGLENRPPGLWGRGLQNRPPGLWGREVRGSSALGLRNANKPPGLWGRGLRSSPLGLWGRELNNKPPGLWGRGLQNRPPGLWGREIEKVSKASKRELIGVKSTEEDGNESKEDIQELK</sequence>
<comment type="caution">
    <text evidence="3">The sequence shown here is derived from an EMBL/GenBank/DDBJ whole genome shotgun (WGS) entry which is preliminary data.</text>
</comment>
<protein>
    <submittedName>
        <fullName evidence="3">LWamide neuropeptide</fullName>
    </submittedName>
</protein>
<dbReference type="GO" id="GO:0007218">
    <property type="term" value="P:neuropeptide signaling pathway"/>
    <property type="evidence" value="ECO:0007669"/>
    <property type="project" value="UniProtKB-KW"/>
</dbReference>
<organism evidence="3 4">
    <name type="scientific">Stylophora pistillata</name>
    <name type="common">Smooth cauliflower coral</name>
    <dbReference type="NCBI Taxonomy" id="50429"/>
    <lineage>
        <taxon>Eukaryota</taxon>
        <taxon>Metazoa</taxon>
        <taxon>Cnidaria</taxon>
        <taxon>Anthozoa</taxon>
        <taxon>Hexacorallia</taxon>
        <taxon>Scleractinia</taxon>
        <taxon>Astrocoeniina</taxon>
        <taxon>Pocilloporidae</taxon>
        <taxon>Stylophora</taxon>
    </lineage>
</organism>
<dbReference type="Proteomes" id="UP000225706">
    <property type="component" value="Unassembled WGS sequence"/>
</dbReference>
<accession>A0A2B4STK2</accession>
<feature type="region of interest" description="Disordered" evidence="1">
    <location>
        <begin position="256"/>
        <end position="281"/>
    </location>
</feature>
<evidence type="ECO:0000256" key="2">
    <source>
        <dbReference type="SAM" id="SignalP"/>
    </source>
</evidence>
<evidence type="ECO:0000313" key="3">
    <source>
        <dbReference type="EMBL" id="PFX32459.1"/>
    </source>
</evidence>
<proteinExistence type="predicted"/>
<evidence type="ECO:0000313" key="4">
    <source>
        <dbReference type="Proteomes" id="UP000225706"/>
    </source>
</evidence>
<gene>
    <name evidence="3" type="ORF">AWC38_SpisGene2710</name>
</gene>
<feature type="region of interest" description="Disordered" evidence="1">
    <location>
        <begin position="95"/>
        <end position="121"/>
    </location>
</feature>
<dbReference type="EMBL" id="LSMT01000023">
    <property type="protein sequence ID" value="PFX32459.1"/>
    <property type="molecule type" value="Genomic_DNA"/>
</dbReference>
<name>A0A2B4STK2_STYPI</name>
<feature type="chain" id="PRO_5012676686" evidence="2">
    <location>
        <begin position="20"/>
        <end position="281"/>
    </location>
</feature>
<keyword evidence="4" id="KW-1185">Reference proteome</keyword>
<dbReference type="AlphaFoldDB" id="A0A2B4STK2"/>
<keyword evidence="3" id="KW-0527">Neuropeptide</keyword>
<dbReference type="STRING" id="50429.A0A2B4STK2"/>
<reference evidence="4" key="1">
    <citation type="journal article" date="2017" name="bioRxiv">
        <title>Comparative analysis of the genomes of Stylophora pistillata and Acropora digitifera provides evidence for extensive differences between species of corals.</title>
        <authorList>
            <person name="Voolstra C.R."/>
            <person name="Li Y."/>
            <person name="Liew Y.J."/>
            <person name="Baumgarten S."/>
            <person name="Zoccola D."/>
            <person name="Flot J.-F."/>
            <person name="Tambutte S."/>
            <person name="Allemand D."/>
            <person name="Aranda M."/>
        </authorList>
    </citation>
    <scope>NUCLEOTIDE SEQUENCE [LARGE SCALE GENOMIC DNA]</scope>
</reference>
<evidence type="ECO:0000256" key="1">
    <source>
        <dbReference type="SAM" id="MobiDB-lite"/>
    </source>
</evidence>
<feature type="compositionally biased region" description="Acidic residues" evidence="1">
    <location>
        <begin position="51"/>
        <end position="61"/>
    </location>
</feature>